<organism evidence="3 4">
    <name type="scientific">Austropuccinia psidii MF-1</name>
    <dbReference type="NCBI Taxonomy" id="1389203"/>
    <lineage>
        <taxon>Eukaryota</taxon>
        <taxon>Fungi</taxon>
        <taxon>Dikarya</taxon>
        <taxon>Basidiomycota</taxon>
        <taxon>Pucciniomycotina</taxon>
        <taxon>Pucciniomycetes</taxon>
        <taxon>Pucciniales</taxon>
        <taxon>Sphaerophragmiaceae</taxon>
        <taxon>Austropuccinia</taxon>
    </lineage>
</organism>
<dbReference type="InterPro" id="IPR050951">
    <property type="entry name" value="Retrovirus_Pol_polyprotein"/>
</dbReference>
<gene>
    <name evidence="3" type="ORF">O181_070142</name>
</gene>
<dbReference type="GO" id="GO:0005634">
    <property type="term" value="C:nucleus"/>
    <property type="evidence" value="ECO:0007669"/>
    <property type="project" value="UniProtKB-ARBA"/>
</dbReference>
<evidence type="ECO:0000259" key="2">
    <source>
        <dbReference type="PROSITE" id="PS50994"/>
    </source>
</evidence>
<sequence length="155" mass="17973">MINIQEPGKCPEIFHMDWVTGLPPGGDRSYNAFLVIFDRFSKTPIFLPCHKDDTTMDTALLIWNRVISWTGVYTNIISDRDLKFTSALWTNLHHIFGTNLSFSTAYHPQTDGLAERMIQNLENMVRIFCAYGLEFKDCNWFTHDWCTLLPALEFS</sequence>
<accession>A0A9Q3I7Z3</accession>
<dbReference type="InterPro" id="IPR012337">
    <property type="entry name" value="RNaseH-like_sf"/>
</dbReference>
<evidence type="ECO:0000313" key="4">
    <source>
        <dbReference type="Proteomes" id="UP000765509"/>
    </source>
</evidence>
<evidence type="ECO:0000256" key="1">
    <source>
        <dbReference type="ARBA" id="ARBA00022884"/>
    </source>
</evidence>
<dbReference type="PANTHER" id="PTHR37984:SF5">
    <property type="entry name" value="PROTEIN NYNRIN-LIKE"/>
    <property type="match status" value="1"/>
</dbReference>
<dbReference type="Gene3D" id="3.30.420.10">
    <property type="entry name" value="Ribonuclease H-like superfamily/Ribonuclease H"/>
    <property type="match status" value="1"/>
</dbReference>
<dbReference type="InterPro" id="IPR036397">
    <property type="entry name" value="RNaseH_sf"/>
</dbReference>
<dbReference type="PANTHER" id="PTHR37984">
    <property type="entry name" value="PROTEIN CBG26694"/>
    <property type="match status" value="1"/>
</dbReference>
<keyword evidence="4" id="KW-1185">Reference proteome</keyword>
<dbReference type="PROSITE" id="PS50994">
    <property type="entry name" value="INTEGRASE"/>
    <property type="match status" value="1"/>
</dbReference>
<evidence type="ECO:0000313" key="3">
    <source>
        <dbReference type="EMBL" id="MBW0530427.1"/>
    </source>
</evidence>
<feature type="domain" description="Integrase catalytic" evidence="2">
    <location>
        <begin position="7"/>
        <end position="155"/>
    </location>
</feature>
<reference evidence="3" key="1">
    <citation type="submission" date="2021-03" db="EMBL/GenBank/DDBJ databases">
        <title>Draft genome sequence of rust myrtle Austropuccinia psidii MF-1, a brazilian biotype.</title>
        <authorList>
            <person name="Quecine M.C."/>
            <person name="Pachon D.M.R."/>
            <person name="Bonatelli M.L."/>
            <person name="Correr F.H."/>
            <person name="Franceschini L.M."/>
            <person name="Leite T.F."/>
            <person name="Margarido G.R.A."/>
            <person name="Almeida C.A."/>
            <person name="Ferrarezi J.A."/>
            <person name="Labate C.A."/>
        </authorList>
    </citation>
    <scope>NUCLEOTIDE SEQUENCE</scope>
    <source>
        <strain evidence="3">MF-1</strain>
    </source>
</reference>
<dbReference type="InterPro" id="IPR001584">
    <property type="entry name" value="Integrase_cat-core"/>
</dbReference>
<dbReference type="AlphaFoldDB" id="A0A9Q3I7Z3"/>
<name>A0A9Q3I7Z3_9BASI</name>
<dbReference type="GO" id="GO:0015074">
    <property type="term" value="P:DNA integration"/>
    <property type="evidence" value="ECO:0007669"/>
    <property type="project" value="InterPro"/>
</dbReference>
<dbReference type="Proteomes" id="UP000765509">
    <property type="component" value="Unassembled WGS sequence"/>
</dbReference>
<dbReference type="GO" id="GO:0003723">
    <property type="term" value="F:RNA binding"/>
    <property type="evidence" value="ECO:0007669"/>
    <property type="project" value="UniProtKB-KW"/>
</dbReference>
<keyword evidence="1" id="KW-0694">RNA-binding</keyword>
<comment type="caution">
    <text evidence="3">The sequence shown here is derived from an EMBL/GenBank/DDBJ whole genome shotgun (WGS) entry which is preliminary data.</text>
</comment>
<protein>
    <recommendedName>
        <fullName evidence="2">Integrase catalytic domain-containing protein</fullName>
    </recommendedName>
</protein>
<proteinExistence type="predicted"/>
<dbReference type="SUPFAM" id="SSF53098">
    <property type="entry name" value="Ribonuclease H-like"/>
    <property type="match status" value="1"/>
</dbReference>
<dbReference type="EMBL" id="AVOT02035991">
    <property type="protein sequence ID" value="MBW0530427.1"/>
    <property type="molecule type" value="Genomic_DNA"/>
</dbReference>